<dbReference type="NCBIfam" id="NF001861">
    <property type="entry name" value="PRK00596.1"/>
    <property type="match status" value="1"/>
</dbReference>
<proteinExistence type="inferred from homology"/>
<evidence type="ECO:0000259" key="5">
    <source>
        <dbReference type="SMART" id="SM01403"/>
    </source>
</evidence>
<dbReference type="OMA" id="DCVAQIQ"/>
<dbReference type="NCBIfam" id="TIGR01049">
    <property type="entry name" value="rpsJ_bact"/>
    <property type="match status" value="1"/>
</dbReference>
<evidence type="ECO:0000256" key="2">
    <source>
        <dbReference type="ARBA" id="ARBA00022980"/>
    </source>
</evidence>
<evidence type="ECO:0000313" key="7">
    <source>
        <dbReference type="Proteomes" id="UP000054558"/>
    </source>
</evidence>
<dbReference type="SUPFAM" id="SSF54999">
    <property type="entry name" value="Ribosomal protein S10"/>
    <property type="match status" value="1"/>
</dbReference>
<dbReference type="InterPro" id="IPR027486">
    <property type="entry name" value="Ribosomal_uS10_dom"/>
</dbReference>
<accession>A0A1Y1HVZ4</accession>
<comment type="similarity">
    <text evidence="1">Belongs to the universal ribosomal protein uS10 family.</text>
</comment>
<evidence type="ECO:0000256" key="1">
    <source>
        <dbReference type="ARBA" id="ARBA00007102"/>
    </source>
</evidence>
<dbReference type="GO" id="GO:0003735">
    <property type="term" value="F:structural constituent of ribosome"/>
    <property type="evidence" value="ECO:0000318"/>
    <property type="project" value="GO_Central"/>
</dbReference>
<dbReference type="GO" id="GO:0015935">
    <property type="term" value="C:small ribosomal subunit"/>
    <property type="evidence" value="ECO:0000318"/>
    <property type="project" value="GO_Central"/>
</dbReference>
<dbReference type="PRINTS" id="PR00971">
    <property type="entry name" value="RIBOSOMALS10"/>
</dbReference>
<feature type="region of interest" description="Disordered" evidence="4">
    <location>
        <begin position="1"/>
        <end position="21"/>
    </location>
</feature>
<dbReference type="FunFam" id="3.30.70.600:FF:000003">
    <property type="entry name" value="30S ribosomal protein S10"/>
    <property type="match status" value="1"/>
</dbReference>
<dbReference type="OrthoDB" id="366214at2759"/>
<gene>
    <name evidence="6" type="ORF">KFL_001240260</name>
</gene>
<name>A0A1Y1HVZ4_KLENI</name>
<dbReference type="HAMAP" id="MF_00508">
    <property type="entry name" value="Ribosomal_uS10"/>
    <property type="match status" value="1"/>
</dbReference>
<dbReference type="Pfam" id="PF00338">
    <property type="entry name" value="Ribosomal_S10"/>
    <property type="match status" value="1"/>
</dbReference>
<evidence type="ECO:0000256" key="4">
    <source>
        <dbReference type="SAM" id="MobiDB-lite"/>
    </source>
</evidence>
<dbReference type="PANTHER" id="PTHR11700">
    <property type="entry name" value="30S RIBOSOMAL PROTEIN S10 FAMILY MEMBER"/>
    <property type="match status" value="1"/>
</dbReference>
<evidence type="ECO:0000256" key="3">
    <source>
        <dbReference type="ARBA" id="ARBA00023274"/>
    </source>
</evidence>
<keyword evidence="3" id="KW-0687">Ribonucleoprotein</keyword>
<reference evidence="6 7" key="1">
    <citation type="journal article" date="2014" name="Nat. Commun.">
        <title>Klebsormidium flaccidum genome reveals primary factors for plant terrestrial adaptation.</title>
        <authorList>
            <person name="Hori K."/>
            <person name="Maruyama F."/>
            <person name="Fujisawa T."/>
            <person name="Togashi T."/>
            <person name="Yamamoto N."/>
            <person name="Seo M."/>
            <person name="Sato S."/>
            <person name="Yamada T."/>
            <person name="Mori H."/>
            <person name="Tajima N."/>
            <person name="Moriyama T."/>
            <person name="Ikeuchi M."/>
            <person name="Watanabe M."/>
            <person name="Wada H."/>
            <person name="Kobayashi K."/>
            <person name="Saito M."/>
            <person name="Masuda T."/>
            <person name="Sasaki-Sekimoto Y."/>
            <person name="Mashiguchi K."/>
            <person name="Awai K."/>
            <person name="Shimojima M."/>
            <person name="Masuda S."/>
            <person name="Iwai M."/>
            <person name="Nobusawa T."/>
            <person name="Narise T."/>
            <person name="Kondo S."/>
            <person name="Saito H."/>
            <person name="Sato R."/>
            <person name="Murakawa M."/>
            <person name="Ihara Y."/>
            <person name="Oshima-Yamada Y."/>
            <person name="Ohtaka K."/>
            <person name="Satoh M."/>
            <person name="Sonobe K."/>
            <person name="Ishii M."/>
            <person name="Ohtani R."/>
            <person name="Kanamori-Sato M."/>
            <person name="Honoki R."/>
            <person name="Miyazaki D."/>
            <person name="Mochizuki H."/>
            <person name="Umetsu J."/>
            <person name="Higashi K."/>
            <person name="Shibata D."/>
            <person name="Kamiya Y."/>
            <person name="Sato N."/>
            <person name="Nakamura Y."/>
            <person name="Tabata S."/>
            <person name="Ida S."/>
            <person name="Kurokawa K."/>
            <person name="Ohta H."/>
        </authorList>
    </citation>
    <scope>NUCLEOTIDE SEQUENCE [LARGE SCALE GENOMIC DNA]</scope>
    <source>
        <strain evidence="6 7">NIES-2285</strain>
    </source>
</reference>
<evidence type="ECO:0000313" key="6">
    <source>
        <dbReference type="EMBL" id="GAQ82795.1"/>
    </source>
</evidence>
<dbReference type="InterPro" id="IPR036838">
    <property type="entry name" value="Ribosomal_uS10_dom_sf"/>
</dbReference>
<dbReference type="EMBL" id="DF237073">
    <property type="protein sequence ID" value="GAQ82795.1"/>
    <property type="molecule type" value="Genomic_DNA"/>
</dbReference>
<feature type="compositionally biased region" description="Polar residues" evidence="4">
    <location>
        <begin position="1"/>
        <end position="10"/>
    </location>
</feature>
<dbReference type="GO" id="GO:0006412">
    <property type="term" value="P:translation"/>
    <property type="evidence" value="ECO:0007669"/>
    <property type="project" value="InterPro"/>
</dbReference>
<dbReference type="SMART" id="SM01403">
    <property type="entry name" value="Ribosomal_S10"/>
    <property type="match status" value="1"/>
</dbReference>
<dbReference type="STRING" id="105231.A0A1Y1HVZ4"/>
<organism evidence="6 7">
    <name type="scientific">Klebsormidium nitens</name>
    <name type="common">Green alga</name>
    <name type="synonym">Ulothrix nitens</name>
    <dbReference type="NCBI Taxonomy" id="105231"/>
    <lineage>
        <taxon>Eukaryota</taxon>
        <taxon>Viridiplantae</taxon>
        <taxon>Streptophyta</taxon>
        <taxon>Klebsormidiophyceae</taxon>
        <taxon>Klebsormidiales</taxon>
        <taxon>Klebsormidiaceae</taxon>
        <taxon>Klebsormidium</taxon>
    </lineage>
</organism>
<feature type="domain" description="Small ribosomal subunit protein uS10" evidence="5">
    <location>
        <begin position="104"/>
        <end position="198"/>
    </location>
</feature>
<keyword evidence="7" id="KW-1185">Reference proteome</keyword>
<dbReference type="Gene3D" id="3.30.70.600">
    <property type="entry name" value="Ribosomal protein S10 domain"/>
    <property type="match status" value="1"/>
</dbReference>
<dbReference type="GO" id="GO:0005739">
    <property type="term" value="C:mitochondrion"/>
    <property type="evidence" value="ECO:0000318"/>
    <property type="project" value="GO_Central"/>
</dbReference>
<sequence length="200" mass="22444">MDTRPCQSGQKGPASSFVPRQLVRPSCTANVLRSAAKLPSRRQLPRVAGPVRAVAEVAEDEDAVRSVADELAGDEEWVGEIPTMFPETDGKRPRQPRKNEQKIKIKLRSYWVPRIEEATNQIMEAAKSTETKAAGPIRLPTRRRRWTVLTSPHVNKDAREQFELRTHRRLIELINPTAQAVDALMQLNLPAGVDVQVKLS</sequence>
<dbReference type="Proteomes" id="UP000054558">
    <property type="component" value="Unassembled WGS sequence"/>
</dbReference>
<dbReference type="InterPro" id="IPR001848">
    <property type="entry name" value="Ribosomal_uS10"/>
</dbReference>
<protein>
    <submittedName>
        <fullName evidence="6">Chloroplast ribosomal protein S10 precurcer</fullName>
    </submittedName>
</protein>
<keyword evidence="2 6" id="KW-0689">Ribosomal protein</keyword>
<dbReference type="AlphaFoldDB" id="A0A1Y1HVZ4"/>